<keyword evidence="7 16" id="KW-0963">Cytoplasm</keyword>
<evidence type="ECO:0000256" key="12">
    <source>
        <dbReference type="ARBA" id="ARBA00022958"/>
    </source>
</evidence>
<reference evidence="17" key="1">
    <citation type="journal article" date="2020" name="mSystems">
        <title>Genome- and Community-Level Interaction Insights into Carbon Utilization and Element Cycling Functions of Hydrothermarchaeota in Hydrothermal Sediment.</title>
        <authorList>
            <person name="Zhou Z."/>
            <person name="Liu Y."/>
            <person name="Xu W."/>
            <person name="Pan J."/>
            <person name="Luo Z.H."/>
            <person name="Li M."/>
        </authorList>
    </citation>
    <scope>NUCLEOTIDE SEQUENCE [LARGE SCALE GENOMIC DNA]</scope>
    <source>
        <strain evidence="17">SpSt-381</strain>
    </source>
</reference>
<keyword evidence="12 16" id="KW-0630">Potassium</keyword>
<feature type="binding site" evidence="16">
    <location>
        <begin position="104"/>
        <end position="107"/>
    </location>
    <ligand>
        <name>substrate</name>
    </ligand>
</feature>
<evidence type="ECO:0000256" key="4">
    <source>
        <dbReference type="ARBA" id="ARBA00005225"/>
    </source>
</evidence>
<evidence type="ECO:0000256" key="16">
    <source>
        <dbReference type="HAMAP-Rule" id="MF_01274"/>
    </source>
</evidence>
<dbReference type="PANTHER" id="PTHR34265:SF1">
    <property type="entry name" value="TYPE III PANTOTHENATE KINASE"/>
    <property type="match status" value="1"/>
</dbReference>
<evidence type="ECO:0000256" key="6">
    <source>
        <dbReference type="ARBA" id="ARBA00012102"/>
    </source>
</evidence>
<dbReference type="EMBL" id="DSQF01000003">
    <property type="protein sequence ID" value="HGZ42150.1"/>
    <property type="molecule type" value="Genomic_DNA"/>
</dbReference>
<protein>
    <recommendedName>
        <fullName evidence="15 16">Type III pantothenate kinase</fullName>
        <ecNumber evidence="6 16">2.7.1.33</ecNumber>
    </recommendedName>
    <alternativeName>
        <fullName evidence="16">PanK-III</fullName>
    </alternativeName>
    <alternativeName>
        <fullName evidence="16">Pantothenic acid kinase</fullName>
    </alternativeName>
</protein>
<feature type="binding site" evidence="16">
    <location>
        <position position="129"/>
    </location>
    <ligand>
        <name>ATP</name>
        <dbReference type="ChEBI" id="CHEBI:30616"/>
    </ligand>
</feature>
<organism evidence="17">
    <name type="scientific">Eiseniibacteriota bacterium</name>
    <dbReference type="NCBI Taxonomy" id="2212470"/>
    <lineage>
        <taxon>Bacteria</taxon>
        <taxon>Candidatus Eiseniibacteriota</taxon>
    </lineage>
</organism>
<comment type="pathway">
    <text evidence="4 16">Cofactor biosynthesis; coenzyme A biosynthesis; CoA from (R)-pantothenate: step 1/5.</text>
</comment>
<feature type="binding site" evidence="16">
    <location>
        <position position="181"/>
    </location>
    <ligand>
        <name>substrate</name>
    </ligand>
</feature>
<feature type="binding site" evidence="16">
    <location>
        <begin position="5"/>
        <end position="12"/>
    </location>
    <ligand>
        <name>ATP</name>
        <dbReference type="ChEBI" id="CHEBI:30616"/>
    </ligand>
</feature>
<evidence type="ECO:0000256" key="13">
    <source>
        <dbReference type="ARBA" id="ARBA00022993"/>
    </source>
</evidence>
<dbReference type="GO" id="GO:0005737">
    <property type="term" value="C:cytoplasm"/>
    <property type="evidence" value="ECO:0007669"/>
    <property type="project" value="UniProtKB-SubCell"/>
</dbReference>
<dbReference type="NCBIfam" id="TIGR00671">
    <property type="entry name" value="baf"/>
    <property type="match status" value="1"/>
</dbReference>
<comment type="cofactor">
    <cofactor evidence="2">
        <name>K(+)</name>
        <dbReference type="ChEBI" id="CHEBI:29103"/>
    </cofactor>
</comment>
<keyword evidence="10 16" id="KW-0418">Kinase</keyword>
<name>A0A832MK80_UNCEI</name>
<comment type="function">
    <text evidence="16">Catalyzes the phosphorylation of pantothenate (Pan), the first step in CoA biosynthesis.</text>
</comment>
<dbReference type="Gene3D" id="3.30.420.40">
    <property type="match status" value="2"/>
</dbReference>
<dbReference type="PANTHER" id="PTHR34265">
    <property type="entry name" value="TYPE III PANTOTHENATE KINASE"/>
    <property type="match status" value="1"/>
</dbReference>
<feature type="binding site" evidence="16">
    <location>
        <position position="126"/>
    </location>
    <ligand>
        <name>K(+)</name>
        <dbReference type="ChEBI" id="CHEBI:29103"/>
    </ligand>
</feature>
<comment type="subunit">
    <text evidence="5 16">Homodimer.</text>
</comment>
<dbReference type="InterPro" id="IPR043129">
    <property type="entry name" value="ATPase_NBD"/>
</dbReference>
<evidence type="ECO:0000256" key="5">
    <source>
        <dbReference type="ARBA" id="ARBA00011738"/>
    </source>
</evidence>
<dbReference type="GO" id="GO:0005524">
    <property type="term" value="F:ATP binding"/>
    <property type="evidence" value="ECO:0007669"/>
    <property type="project" value="UniProtKB-UniRule"/>
</dbReference>
<evidence type="ECO:0000256" key="10">
    <source>
        <dbReference type="ARBA" id="ARBA00022777"/>
    </source>
</evidence>
<accession>A0A832MK80</accession>
<evidence type="ECO:0000313" key="17">
    <source>
        <dbReference type="EMBL" id="HGZ42150.1"/>
    </source>
</evidence>
<evidence type="ECO:0000256" key="9">
    <source>
        <dbReference type="ARBA" id="ARBA00022741"/>
    </source>
</evidence>
<comment type="subcellular location">
    <subcellularLocation>
        <location evidence="3 16">Cytoplasm</location>
    </subcellularLocation>
</comment>
<comment type="caution">
    <text evidence="17">The sequence shown here is derived from an EMBL/GenBank/DDBJ whole genome shotgun (WGS) entry which is preliminary data.</text>
</comment>
<gene>
    <name evidence="16" type="primary">coaX</name>
    <name evidence="17" type="ORF">ENR23_01765</name>
</gene>
<comment type="similarity">
    <text evidence="14 16">Belongs to the type III pantothenate kinase family.</text>
</comment>
<dbReference type="Pfam" id="PF03309">
    <property type="entry name" value="Pan_kinase"/>
    <property type="match status" value="1"/>
</dbReference>
<sequence length="252" mass="26495">MLAADIGNSETVVGLFRGAELVRFWRLTSGRMTADEARLALGLLLREAGGLHGETPASVVCSVAPSLTAQWLAALEALCGRPPVEVGGATARLPIRYHDPGSVGADRLANAVAAKRIYGTPAIVVDLGTATTFDCVSRQGAYLGGAIMPGVVTSAEELFRRAARIPKVELRPPRRALGRTTEEALRAGVLWGAAGAADALVRRLALEMQGTPHVIATGGLARVIAPECETVNVVDEALTLKGMRLIWEDATR</sequence>
<dbReference type="HAMAP" id="MF_01274">
    <property type="entry name" value="Pantothen_kinase_3"/>
    <property type="match status" value="1"/>
</dbReference>
<evidence type="ECO:0000256" key="8">
    <source>
        <dbReference type="ARBA" id="ARBA00022679"/>
    </source>
</evidence>
<dbReference type="GO" id="GO:0015937">
    <property type="term" value="P:coenzyme A biosynthetic process"/>
    <property type="evidence" value="ECO:0007669"/>
    <property type="project" value="UniProtKB-UniRule"/>
</dbReference>
<keyword evidence="8 16" id="KW-0808">Transferase</keyword>
<evidence type="ECO:0000256" key="3">
    <source>
        <dbReference type="ARBA" id="ARBA00004496"/>
    </source>
</evidence>
<dbReference type="SUPFAM" id="SSF53067">
    <property type="entry name" value="Actin-like ATPase domain"/>
    <property type="match status" value="2"/>
</dbReference>
<dbReference type="CDD" id="cd24015">
    <property type="entry name" value="ASKHA_NBD_PanK-III"/>
    <property type="match status" value="1"/>
</dbReference>
<feature type="active site" description="Proton acceptor" evidence="16">
    <location>
        <position position="106"/>
    </location>
</feature>
<proteinExistence type="inferred from homology"/>
<dbReference type="GO" id="GO:0046872">
    <property type="term" value="F:metal ion binding"/>
    <property type="evidence" value="ECO:0007669"/>
    <property type="project" value="UniProtKB-KW"/>
</dbReference>
<evidence type="ECO:0000256" key="11">
    <source>
        <dbReference type="ARBA" id="ARBA00022840"/>
    </source>
</evidence>
<keyword evidence="13 16" id="KW-0173">Coenzyme A biosynthesis</keyword>
<comment type="cofactor">
    <cofactor evidence="16">
        <name>NH4(+)</name>
        <dbReference type="ChEBI" id="CHEBI:28938"/>
    </cofactor>
    <cofactor evidence="16">
        <name>K(+)</name>
        <dbReference type="ChEBI" id="CHEBI:29103"/>
    </cofactor>
    <text evidence="16">A monovalent cation. Ammonium or potassium.</text>
</comment>
<evidence type="ECO:0000256" key="7">
    <source>
        <dbReference type="ARBA" id="ARBA00022490"/>
    </source>
</evidence>
<feature type="binding site" evidence="16">
    <location>
        <position position="97"/>
    </location>
    <ligand>
        <name>substrate</name>
    </ligand>
</feature>
<dbReference type="GO" id="GO:0004594">
    <property type="term" value="F:pantothenate kinase activity"/>
    <property type="evidence" value="ECO:0007669"/>
    <property type="project" value="UniProtKB-UniRule"/>
</dbReference>
<dbReference type="UniPathway" id="UPA00241">
    <property type="reaction ID" value="UER00352"/>
</dbReference>
<dbReference type="NCBIfam" id="NF009855">
    <property type="entry name" value="PRK13321.1"/>
    <property type="match status" value="1"/>
</dbReference>
<keyword evidence="11 16" id="KW-0067">ATP-binding</keyword>
<evidence type="ECO:0000256" key="15">
    <source>
        <dbReference type="ARBA" id="ARBA00040883"/>
    </source>
</evidence>
<evidence type="ECO:0000256" key="2">
    <source>
        <dbReference type="ARBA" id="ARBA00001958"/>
    </source>
</evidence>
<dbReference type="AlphaFoldDB" id="A0A832MK80"/>
<dbReference type="InterPro" id="IPR004619">
    <property type="entry name" value="Type_III_PanK"/>
</dbReference>
<keyword evidence="16" id="KW-0479">Metal-binding</keyword>
<comment type="catalytic activity">
    <reaction evidence="1 16">
        <text>(R)-pantothenate + ATP = (R)-4'-phosphopantothenate + ADP + H(+)</text>
        <dbReference type="Rhea" id="RHEA:16373"/>
        <dbReference type="ChEBI" id="CHEBI:10986"/>
        <dbReference type="ChEBI" id="CHEBI:15378"/>
        <dbReference type="ChEBI" id="CHEBI:29032"/>
        <dbReference type="ChEBI" id="CHEBI:30616"/>
        <dbReference type="ChEBI" id="CHEBI:456216"/>
        <dbReference type="EC" id="2.7.1.33"/>
    </reaction>
</comment>
<dbReference type="EC" id="2.7.1.33" evidence="6 16"/>
<evidence type="ECO:0000256" key="1">
    <source>
        <dbReference type="ARBA" id="ARBA00001206"/>
    </source>
</evidence>
<keyword evidence="9 16" id="KW-0547">Nucleotide-binding</keyword>
<evidence type="ECO:0000256" key="14">
    <source>
        <dbReference type="ARBA" id="ARBA00038036"/>
    </source>
</evidence>